<dbReference type="Pfam" id="PF22807">
    <property type="entry name" value="TrAA12"/>
    <property type="match status" value="1"/>
</dbReference>
<proteinExistence type="predicted"/>
<sequence length="118" mass="12674">MCTNTTVPDYALGPHTASIGLTFNRGDLFPPHYRGGAFIGQHGSWNRNPRSGYAVIFVPFANGRPAGPPEQVLTGFVDDKGRARGRPVGVAFDRKGALLVADDVGDSIWRVIPSPMKP</sequence>
<keyword evidence="3" id="KW-1185">Reference proteome</keyword>
<dbReference type="InterPro" id="IPR054539">
    <property type="entry name" value="Beta-prop_PDH"/>
</dbReference>
<dbReference type="Gene3D" id="2.120.10.30">
    <property type="entry name" value="TolB, C-terminal domain"/>
    <property type="match status" value="1"/>
</dbReference>
<dbReference type="InterPro" id="IPR011042">
    <property type="entry name" value="6-blade_b-propeller_TolB-like"/>
</dbReference>
<accession>A0A840HY96</accession>
<protein>
    <submittedName>
        <fullName evidence="2">Glucose/arabinose dehydrogenase</fullName>
    </submittedName>
</protein>
<gene>
    <name evidence="2" type="ORF">HNQ99_002861</name>
</gene>
<dbReference type="EMBL" id="JACHOV010000011">
    <property type="protein sequence ID" value="MBB4642530.1"/>
    <property type="molecule type" value="Genomic_DNA"/>
</dbReference>
<feature type="domain" description="Pyrroloquinoline quinone-dependent pyranose dehydrogenase beta-propeller" evidence="1">
    <location>
        <begin position="2"/>
        <end position="109"/>
    </location>
</feature>
<dbReference type="RefSeq" id="WP_221232702.1">
    <property type="nucleotide sequence ID" value="NZ_JACHOV010000011.1"/>
</dbReference>
<dbReference type="SUPFAM" id="SSF50952">
    <property type="entry name" value="Soluble quinoprotein glucose dehydrogenase"/>
    <property type="match status" value="1"/>
</dbReference>
<dbReference type="InterPro" id="IPR011041">
    <property type="entry name" value="Quinoprot_gluc/sorb_DH_b-prop"/>
</dbReference>
<comment type="caution">
    <text evidence="2">The sequence shown here is derived from an EMBL/GenBank/DDBJ whole genome shotgun (WGS) entry which is preliminary data.</text>
</comment>
<reference evidence="2 3" key="1">
    <citation type="submission" date="2020-08" db="EMBL/GenBank/DDBJ databases">
        <title>Genomic Encyclopedia of Type Strains, Phase IV (KMG-IV): sequencing the most valuable type-strain genomes for metagenomic binning, comparative biology and taxonomic classification.</title>
        <authorList>
            <person name="Goeker M."/>
        </authorList>
    </citation>
    <scope>NUCLEOTIDE SEQUENCE [LARGE SCALE GENOMIC DNA]</scope>
    <source>
        <strain evidence="2 3">DSM 7465</strain>
    </source>
</reference>
<evidence type="ECO:0000313" key="2">
    <source>
        <dbReference type="EMBL" id="MBB4642530.1"/>
    </source>
</evidence>
<evidence type="ECO:0000313" key="3">
    <source>
        <dbReference type="Proteomes" id="UP000575068"/>
    </source>
</evidence>
<organism evidence="2 3">
    <name type="scientific">Rhizorhapis suberifaciens</name>
    <name type="common">corky root of lettuce</name>
    <dbReference type="NCBI Taxonomy" id="13656"/>
    <lineage>
        <taxon>Bacteria</taxon>
        <taxon>Pseudomonadati</taxon>
        <taxon>Pseudomonadota</taxon>
        <taxon>Alphaproteobacteria</taxon>
        <taxon>Sphingomonadales</taxon>
        <taxon>Sphingomonadaceae</taxon>
        <taxon>Rhizorhapis</taxon>
    </lineage>
</organism>
<evidence type="ECO:0000259" key="1">
    <source>
        <dbReference type="Pfam" id="PF22807"/>
    </source>
</evidence>
<dbReference type="Proteomes" id="UP000575068">
    <property type="component" value="Unassembled WGS sequence"/>
</dbReference>
<dbReference type="AlphaFoldDB" id="A0A840HY96"/>
<name>A0A840HY96_9SPHN</name>